<accession>A0A2H1W5W0</accession>
<reference evidence="1" key="1">
    <citation type="submission" date="2016-07" db="EMBL/GenBank/DDBJ databases">
        <authorList>
            <person name="Bretaudeau A."/>
        </authorList>
    </citation>
    <scope>NUCLEOTIDE SEQUENCE</scope>
    <source>
        <strain evidence="1">Rice</strain>
        <tissue evidence="1">Whole body</tissue>
    </source>
</reference>
<protein>
    <submittedName>
        <fullName evidence="1">SFRICE_020364</fullName>
    </submittedName>
</protein>
<name>A0A2H1W5W0_SPOFR</name>
<evidence type="ECO:0000313" key="1">
    <source>
        <dbReference type="EMBL" id="SOQ48417.1"/>
    </source>
</evidence>
<organism evidence="1">
    <name type="scientific">Spodoptera frugiperda</name>
    <name type="common">Fall armyworm</name>
    <dbReference type="NCBI Taxonomy" id="7108"/>
    <lineage>
        <taxon>Eukaryota</taxon>
        <taxon>Metazoa</taxon>
        <taxon>Ecdysozoa</taxon>
        <taxon>Arthropoda</taxon>
        <taxon>Hexapoda</taxon>
        <taxon>Insecta</taxon>
        <taxon>Pterygota</taxon>
        <taxon>Neoptera</taxon>
        <taxon>Endopterygota</taxon>
        <taxon>Lepidoptera</taxon>
        <taxon>Glossata</taxon>
        <taxon>Ditrysia</taxon>
        <taxon>Noctuoidea</taxon>
        <taxon>Noctuidae</taxon>
        <taxon>Amphipyrinae</taxon>
        <taxon>Spodoptera</taxon>
    </lineage>
</organism>
<proteinExistence type="predicted"/>
<sequence>MYYSAQVCALIYTFALSFPSLSEPKRTVGLHDRREIRRRSNGFTCLSTSHAETAERILMKFVNASLDGKRADGSPDGKQTPAPVDTLNTKGVASFLGVTNRRRRRRRVVEKMGIEKIGKGVIWLPVTSLTHRNTTIFSCVVGAFTNIQVHIHMTPRPETTICGSHKELLRAGIEPATRCAAASCPATAPTVQSNNVIGVRLLTRLFCCVVGALTLRSETTICGSHRELLRAGIELATRCAACSQVMLIDKQGENHPMTFFALGKTRGSVRLLLTKNHPVPTSAFRVGVPVNPLGSPQLRIKHQKYSI</sequence>
<dbReference type="EMBL" id="ODYU01006508">
    <property type="protein sequence ID" value="SOQ48417.1"/>
    <property type="molecule type" value="Genomic_DNA"/>
</dbReference>
<dbReference type="AlphaFoldDB" id="A0A2H1W5W0"/>
<gene>
    <name evidence="1" type="ORF">SFRICE_020364</name>
</gene>